<dbReference type="GO" id="GO:0015846">
    <property type="term" value="P:polyamine transport"/>
    <property type="evidence" value="ECO:0007669"/>
    <property type="project" value="InterPro"/>
</dbReference>
<dbReference type="GO" id="GO:0019808">
    <property type="term" value="F:polyamine binding"/>
    <property type="evidence" value="ECO:0007669"/>
    <property type="project" value="InterPro"/>
</dbReference>
<evidence type="ECO:0000256" key="2">
    <source>
        <dbReference type="ARBA" id="ARBA00022448"/>
    </source>
</evidence>
<dbReference type="InterPro" id="IPR006059">
    <property type="entry name" value="SBP"/>
</dbReference>
<dbReference type="InterPro" id="IPR001188">
    <property type="entry name" value="Sperm_putr-bd"/>
</dbReference>
<name>A0A0T5P263_9RHOB</name>
<evidence type="ECO:0000313" key="6">
    <source>
        <dbReference type="EMBL" id="KRS15218.1"/>
    </source>
</evidence>
<dbReference type="AlphaFoldDB" id="A0A0T5P263"/>
<dbReference type="Pfam" id="PF13416">
    <property type="entry name" value="SBP_bac_8"/>
    <property type="match status" value="1"/>
</dbReference>
<dbReference type="Gene3D" id="3.40.190.10">
    <property type="entry name" value="Periplasmic binding protein-like II"/>
    <property type="match status" value="2"/>
</dbReference>
<reference evidence="6 8" key="1">
    <citation type="submission" date="2015-04" db="EMBL/GenBank/DDBJ databases">
        <title>The draft genome sequence of Roseovarius indicus B108T.</title>
        <authorList>
            <person name="Li G."/>
            <person name="Lai Q."/>
            <person name="Shao Z."/>
            <person name="Yan P."/>
        </authorList>
    </citation>
    <scope>NUCLEOTIDE SEQUENCE [LARGE SCALE GENOMIC DNA]</scope>
    <source>
        <strain evidence="6 8">B108</strain>
    </source>
</reference>
<dbReference type="EMBL" id="CP031598">
    <property type="protein sequence ID" value="QEW24866.1"/>
    <property type="molecule type" value="Genomic_DNA"/>
</dbReference>
<dbReference type="PATRIC" id="fig|540747.5.peg.3363"/>
<protein>
    <submittedName>
        <fullName evidence="6">Spermidine/putrescine ABC transporter substrate-binding protein</fullName>
    </submittedName>
    <submittedName>
        <fullName evidence="7">Spermidine/putrescine-binding periplasmic protein</fullName>
    </submittedName>
</protein>
<feature type="chain" id="PRO_5010437290" evidence="5">
    <location>
        <begin position="29"/>
        <end position="352"/>
    </location>
</feature>
<keyword evidence="8" id="KW-1185">Reference proteome</keyword>
<dbReference type="SUPFAM" id="SSF53850">
    <property type="entry name" value="Periplasmic binding protein-like II"/>
    <property type="match status" value="1"/>
</dbReference>
<dbReference type="Proteomes" id="UP000051401">
    <property type="component" value="Unassembled WGS sequence"/>
</dbReference>
<dbReference type="PANTHER" id="PTHR30222:SF17">
    <property type="entry name" value="SPERMIDINE_PUTRESCINE-BINDING PERIPLASMIC PROTEIN"/>
    <property type="match status" value="1"/>
</dbReference>
<dbReference type="PANTHER" id="PTHR30222">
    <property type="entry name" value="SPERMIDINE/PUTRESCINE-BINDING PERIPLASMIC PROTEIN"/>
    <property type="match status" value="1"/>
</dbReference>
<dbReference type="RefSeq" id="WP_057820753.1">
    <property type="nucleotide sequence ID" value="NZ_CP031598.1"/>
</dbReference>
<comment type="subcellular location">
    <subcellularLocation>
        <location evidence="1">Periplasm</location>
    </subcellularLocation>
</comment>
<dbReference type="CDD" id="cd13590">
    <property type="entry name" value="PBP2_PotD_PotF_like"/>
    <property type="match status" value="1"/>
</dbReference>
<accession>A0A0T5P263</accession>
<keyword evidence="2" id="KW-0813">Transport</keyword>
<evidence type="ECO:0000256" key="1">
    <source>
        <dbReference type="ARBA" id="ARBA00004418"/>
    </source>
</evidence>
<evidence type="ECO:0000313" key="8">
    <source>
        <dbReference type="Proteomes" id="UP000051401"/>
    </source>
</evidence>
<keyword evidence="4" id="KW-0574">Periplasm</keyword>
<dbReference type="PRINTS" id="PR00909">
    <property type="entry name" value="SPERMDNBNDNG"/>
</dbReference>
<dbReference type="EMBL" id="LAXI01000025">
    <property type="protein sequence ID" value="KRS15218.1"/>
    <property type="molecule type" value="Genomic_DNA"/>
</dbReference>
<evidence type="ECO:0000256" key="4">
    <source>
        <dbReference type="ARBA" id="ARBA00022764"/>
    </source>
</evidence>
<feature type="signal peptide" evidence="5">
    <location>
        <begin position="1"/>
        <end position="28"/>
    </location>
</feature>
<evidence type="ECO:0000313" key="7">
    <source>
        <dbReference type="EMBL" id="QEW24866.1"/>
    </source>
</evidence>
<organism evidence="6 8">
    <name type="scientific">Roseovarius indicus</name>
    <dbReference type="NCBI Taxonomy" id="540747"/>
    <lineage>
        <taxon>Bacteria</taxon>
        <taxon>Pseudomonadati</taxon>
        <taxon>Pseudomonadota</taxon>
        <taxon>Alphaproteobacteria</taxon>
        <taxon>Rhodobacterales</taxon>
        <taxon>Roseobacteraceae</taxon>
        <taxon>Roseovarius</taxon>
    </lineage>
</organism>
<dbReference type="Proteomes" id="UP000325785">
    <property type="component" value="Chromosome"/>
</dbReference>
<sequence>MKKTAFAKKLLAGAPAAVLALGLGPAAAQSLVISNWDGYMPADMAEQFEADTGISIDVANHATNEEIMGKVTASGGKGYDVIFVSSPFAEALDKLGIAAKLDHSMLPNMENLYPEARELSYDEGLTFSMPYAWGTTGLCYRSDLVSEEPDSWMDLLDPSDDLAGKVTMLSTDRWMIGAAALAKGYSVNVTEEDKLAEVKDLLISAKQDLLAYDDTTFYSKLVSGEASLVHAWDGWCNYGIAENADIKYTIPSEGTDLWVDTMVVMASSENKEAAHEFINYVLGADTHKWVVENILYKVPNKASMEALDASMVETYPNLGMDPAAMLEYEMLRDVGNAQKDYSRLKTEVMSAQ</sequence>
<evidence type="ECO:0000256" key="3">
    <source>
        <dbReference type="ARBA" id="ARBA00022729"/>
    </source>
</evidence>
<dbReference type="STRING" id="540747.SAMN04488031_11136"/>
<proteinExistence type="predicted"/>
<keyword evidence="3 5" id="KW-0732">Signal</keyword>
<reference evidence="7 9" key="2">
    <citation type="submission" date="2018-08" db="EMBL/GenBank/DDBJ databases">
        <title>Genetic Globetrotter - A new plasmid hitch-hiking vast phylogenetic and geographic distances.</title>
        <authorList>
            <person name="Vollmers J."/>
            <person name="Petersen J."/>
        </authorList>
    </citation>
    <scope>NUCLEOTIDE SEQUENCE [LARGE SCALE GENOMIC DNA]</scope>
    <source>
        <strain evidence="7 9">DSM 26383</strain>
    </source>
</reference>
<evidence type="ECO:0000256" key="5">
    <source>
        <dbReference type="SAM" id="SignalP"/>
    </source>
</evidence>
<dbReference type="GO" id="GO:0042597">
    <property type="term" value="C:periplasmic space"/>
    <property type="evidence" value="ECO:0007669"/>
    <property type="project" value="UniProtKB-SubCell"/>
</dbReference>
<evidence type="ECO:0000313" key="9">
    <source>
        <dbReference type="Proteomes" id="UP000325785"/>
    </source>
</evidence>
<dbReference type="KEGG" id="rid:RIdsm_00650"/>
<dbReference type="OrthoDB" id="9769319at2"/>
<gene>
    <name evidence="7" type="primary">potD_1</name>
    <name evidence="7" type="ORF">RIdsm_00650</name>
    <name evidence="6" type="ORF">XM52_25035</name>
</gene>